<accession>A0A3B1BSB2</accession>
<proteinExistence type="predicted"/>
<dbReference type="InterPro" id="IPR045750">
    <property type="entry name" value="DUF6178"/>
</dbReference>
<dbReference type="EMBL" id="UOGB01000087">
    <property type="protein sequence ID" value="VAX17441.1"/>
    <property type="molecule type" value="Genomic_DNA"/>
</dbReference>
<organism evidence="1">
    <name type="scientific">hydrothermal vent metagenome</name>
    <dbReference type="NCBI Taxonomy" id="652676"/>
    <lineage>
        <taxon>unclassified sequences</taxon>
        <taxon>metagenomes</taxon>
        <taxon>ecological metagenomes</taxon>
    </lineage>
</organism>
<name>A0A3B1BSB2_9ZZZZ</name>
<dbReference type="Pfam" id="PF19676">
    <property type="entry name" value="DUF6178"/>
    <property type="match status" value="1"/>
</dbReference>
<evidence type="ECO:0000313" key="1">
    <source>
        <dbReference type="EMBL" id="VAX17441.1"/>
    </source>
</evidence>
<sequence length="593" mass="68466">MPVPNKPSEKTSFHQLPFPVGWITSNPREVERLMSAMPVEEQARVIMQCPEEKKQNLLLLSEKALEVVAVIPPEEIYQMIKVVGEEDALTILSLATEAQLQFIFDLEWWIGDKFQPKRALDWVELLDKCDEPKVLEWFVTEEFEQKVMLMQALIKVYKQDEMTDSYEGTEGLPHYTPDGVYDIFFTTQNYEPVKRLLTLLVAAHPSVFYSLLEAVIWYPLTPTVEKAYQWRNSRISERGIPDMEEAMGIYSQLDPESLNLKVPDPLNFQDAEVYQLPPQYLLAHADTSSFLGQSVSRLQDPNRLDAIHWELTCLANKVMVADREDPANLENRTKVIGKVLGYINIGLDLAAEGDPEKGRRLLERTWVQFLFQAGHHRLIKLKWQAEALLKEQGTFLDLLFTVEEKEQMASLVYRFPKINAPTAVHLKVKDFGTLKEVQSMEDLLHRWAFKVRFSKQCLDLSERSMKQYLDTCDIPENKSEMDFISWTTTALARFSLFKEISCQPLMEAAAKSFLELVFLPKVFNEDNKVCNEDIIESFHNRLLLTPMAWTDADKKFLKLEIGQCVQNLETQFGGIDPKDAVEWKFTHGLCIKL</sequence>
<dbReference type="AlphaFoldDB" id="A0A3B1BSB2"/>
<gene>
    <name evidence="1" type="ORF">MNBD_NITROSPINAE03-955</name>
</gene>
<protein>
    <submittedName>
        <fullName evidence="1">Uncharacterized protein</fullName>
    </submittedName>
</protein>
<reference evidence="1" key="1">
    <citation type="submission" date="2018-06" db="EMBL/GenBank/DDBJ databases">
        <authorList>
            <person name="Zhirakovskaya E."/>
        </authorList>
    </citation>
    <scope>NUCLEOTIDE SEQUENCE</scope>
</reference>